<dbReference type="InterPro" id="IPR001040">
    <property type="entry name" value="TIF_eIF_4E"/>
</dbReference>
<proteinExistence type="inferred from homology"/>
<feature type="region of interest" description="Disordered" evidence="2">
    <location>
        <begin position="178"/>
        <end position="212"/>
    </location>
</feature>
<feature type="compositionally biased region" description="Low complexity" evidence="2">
    <location>
        <begin position="185"/>
        <end position="212"/>
    </location>
</feature>
<evidence type="ECO:0000256" key="2">
    <source>
        <dbReference type="SAM" id="MobiDB-lite"/>
    </source>
</evidence>
<evidence type="ECO:0000313" key="3">
    <source>
        <dbReference type="EMBL" id="KNC50904.1"/>
    </source>
</evidence>
<dbReference type="GeneID" id="25566137"/>
<reference evidence="3 4" key="1">
    <citation type="submission" date="2010-05" db="EMBL/GenBank/DDBJ databases">
        <title>The Genome Sequence of Thecamonas trahens ATCC 50062.</title>
        <authorList>
            <consortium name="The Broad Institute Genome Sequencing Platform"/>
            <person name="Russ C."/>
            <person name="Cuomo C."/>
            <person name="Shea T."/>
            <person name="Young S.K."/>
            <person name="Zeng Q."/>
            <person name="Koehrsen M."/>
            <person name="Haas B."/>
            <person name="Borodovsky M."/>
            <person name="Guigo R."/>
            <person name="Alvarado L."/>
            <person name="Berlin A."/>
            <person name="Bochicchio J."/>
            <person name="Borenstein D."/>
            <person name="Chapman S."/>
            <person name="Chen Z."/>
            <person name="Freedman E."/>
            <person name="Gellesch M."/>
            <person name="Goldberg J."/>
            <person name="Griggs A."/>
            <person name="Gujja S."/>
            <person name="Heilman E."/>
            <person name="Heiman D."/>
            <person name="Hepburn T."/>
            <person name="Howarth C."/>
            <person name="Jen D."/>
            <person name="Larson L."/>
            <person name="Mehta T."/>
            <person name="Park D."/>
            <person name="Pearson M."/>
            <person name="Roberts A."/>
            <person name="Saif S."/>
            <person name="Shenoy N."/>
            <person name="Sisk P."/>
            <person name="Stolte C."/>
            <person name="Sykes S."/>
            <person name="Thomson T."/>
            <person name="Walk T."/>
            <person name="White J."/>
            <person name="Yandava C."/>
            <person name="Burger G."/>
            <person name="Gray M.W."/>
            <person name="Holland P.W.H."/>
            <person name="King N."/>
            <person name="Lang F.B.F."/>
            <person name="Roger A.J."/>
            <person name="Ruiz-Trillo I."/>
            <person name="Lander E."/>
            <person name="Nusbaum C."/>
        </authorList>
    </citation>
    <scope>NUCLEOTIDE SEQUENCE [LARGE SCALE GENOMIC DNA]</scope>
    <source>
        <strain evidence="3 4">ATCC 50062</strain>
    </source>
</reference>
<dbReference type="AlphaFoldDB" id="A0A0L0DF43"/>
<dbReference type="EMBL" id="GL349463">
    <property type="protein sequence ID" value="KNC50904.1"/>
    <property type="molecule type" value="Genomic_DNA"/>
</dbReference>
<dbReference type="GO" id="GO:0000340">
    <property type="term" value="F:RNA 7-methylguanosine cap binding"/>
    <property type="evidence" value="ECO:0007669"/>
    <property type="project" value="TreeGrafter"/>
</dbReference>
<dbReference type="OMA" id="RIAFKSH"/>
<dbReference type="Pfam" id="PF01652">
    <property type="entry name" value="IF4E"/>
    <property type="match status" value="1"/>
</dbReference>
<evidence type="ECO:0000313" key="4">
    <source>
        <dbReference type="Proteomes" id="UP000054408"/>
    </source>
</evidence>
<dbReference type="InterPro" id="IPR023398">
    <property type="entry name" value="TIF_eIF4e-like"/>
</dbReference>
<dbReference type="STRING" id="461836.A0A0L0DF43"/>
<dbReference type="GO" id="GO:0016281">
    <property type="term" value="C:eukaryotic translation initiation factor 4F complex"/>
    <property type="evidence" value="ECO:0007669"/>
    <property type="project" value="TreeGrafter"/>
</dbReference>
<dbReference type="Gene3D" id="3.30.760.10">
    <property type="entry name" value="RNA Cap, Translation Initiation Factor Eif4e"/>
    <property type="match status" value="1"/>
</dbReference>
<organism evidence="3 4">
    <name type="scientific">Thecamonas trahens ATCC 50062</name>
    <dbReference type="NCBI Taxonomy" id="461836"/>
    <lineage>
        <taxon>Eukaryota</taxon>
        <taxon>Apusozoa</taxon>
        <taxon>Apusomonadida</taxon>
        <taxon>Apusomonadidae</taxon>
        <taxon>Thecamonas</taxon>
    </lineage>
</organism>
<sequence>MDDPSGELGMSFVLRYRRKEGQGRNKAGASDTNDAYQNQLKTIGSFSNLADFWELYAFLKRPGEFDHLGDLTLFKDDIPPMWEDERNKHGGRLVFRTPKIAAAAYWERLAFAMLGRQFEEWDAINGVCANTRHNQSELEAVLVIWTATSESEVIDSITRDMNRLFELPPRRRIAFKSHRKYYGKSRPAASSGAPTPSADASDAVAPLADSHQ</sequence>
<keyword evidence="4" id="KW-1185">Reference proteome</keyword>
<keyword evidence="1 3" id="KW-0396">Initiation factor</keyword>
<protein>
    <submittedName>
        <fullName evidence="3">Eukaryotic translation initiation factor 4E member 2</fullName>
    </submittedName>
</protein>
<dbReference type="PANTHER" id="PTHR11960">
    <property type="entry name" value="EUKARYOTIC TRANSLATION INITIATION FACTOR 4E RELATED"/>
    <property type="match status" value="1"/>
</dbReference>
<dbReference type="SUPFAM" id="SSF55418">
    <property type="entry name" value="eIF4e-like"/>
    <property type="match status" value="1"/>
</dbReference>
<dbReference type="RefSeq" id="XP_013756607.1">
    <property type="nucleotide sequence ID" value="XM_013901153.1"/>
</dbReference>
<dbReference type="Proteomes" id="UP000054408">
    <property type="component" value="Unassembled WGS sequence"/>
</dbReference>
<keyword evidence="1" id="KW-0694">RNA-binding</keyword>
<accession>A0A0L0DF43</accession>
<keyword evidence="1" id="KW-0648">Protein biosynthesis</keyword>
<evidence type="ECO:0000256" key="1">
    <source>
        <dbReference type="RuleBase" id="RU004374"/>
    </source>
</evidence>
<dbReference type="OrthoDB" id="590761at2759"/>
<dbReference type="eggNOG" id="KOG1669">
    <property type="taxonomic scope" value="Eukaryota"/>
</dbReference>
<gene>
    <name evidence="3" type="ORF">AMSG_07142</name>
</gene>
<comment type="similarity">
    <text evidence="1">Belongs to the eukaryotic initiation factor 4E family.</text>
</comment>
<dbReference type="GO" id="GO:0003743">
    <property type="term" value="F:translation initiation factor activity"/>
    <property type="evidence" value="ECO:0007669"/>
    <property type="project" value="UniProtKB-KW"/>
</dbReference>
<name>A0A0L0DF43_THETB</name>
<dbReference type="PANTHER" id="PTHR11960:SF18">
    <property type="entry name" value="EUKARYOTIC TRANSLATION INITIATION FACTOR 4E HOMOLOGOUS PROTEIN, ISOFORM B"/>
    <property type="match status" value="1"/>
</dbReference>